<dbReference type="Proteomes" id="UP000198964">
    <property type="component" value="Unassembled WGS sequence"/>
</dbReference>
<evidence type="ECO:0000313" key="11">
    <source>
        <dbReference type="Proteomes" id="UP000294848"/>
    </source>
</evidence>
<feature type="transmembrane region" description="Helical" evidence="6">
    <location>
        <begin position="288"/>
        <end position="309"/>
    </location>
</feature>
<dbReference type="PANTHER" id="PTHR32309">
    <property type="entry name" value="TYROSINE-PROTEIN KINASE"/>
    <property type="match status" value="1"/>
</dbReference>
<keyword evidence="2" id="KW-1003">Cell membrane</keyword>
<dbReference type="EMBL" id="SNWI01000002">
    <property type="protein sequence ID" value="TDO04037.1"/>
    <property type="molecule type" value="Genomic_DNA"/>
</dbReference>
<sequence length="317" mass="36425">MKSFFDNQSLFVIVWKWKVHLIVVGAIAIIAAAVFSSPFFITPLYQSQARVYPANTSSYSEESESEQMLEVFNSTDIKRQVIDAFDLASRYDLEKDDPHFRTKILRKYNDRVMCKKTEYESIELKALDADPQVACNIVDSLVAYYNRKVLHLNQQKALEEAQSYLKDLTRKRTAIDNVTVQMEALRKEYGLLDYEIQTEQVTQGYMTALAEGATARAVNDIKQLMGNLEEKGGQFFLLQRELEALEVQRDTISRRYDKAIGRAERYETYSMVVEEPFPADKKAFPTRWLIVLVSLIAVEFLALITIFSLEGIKSSKS</sequence>
<dbReference type="InterPro" id="IPR050445">
    <property type="entry name" value="Bact_polysacc_biosynth/exp"/>
</dbReference>
<dbReference type="OrthoDB" id="1524741at2"/>
<keyword evidence="4 6" id="KW-1133">Transmembrane helix</keyword>
<evidence type="ECO:0000256" key="5">
    <source>
        <dbReference type="ARBA" id="ARBA00023136"/>
    </source>
</evidence>
<evidence type="ECO:0000313" key="8">
    <source>
        <dbReference type="EMBL" id="SFE73372.1"/>
    </source>
</evidence>
<gene>
    <name evidence="9" type="ORF">DET52_102377</name>
    <name evidence="8" type="ORF">SAMN05216283_101874</name>
</gene>
<dbReference type="STRING" id="655355.SAMN05216283_101874"/>
<evidence type="ECO:0000256" key="4">
    <source>
        <dbReference type="ARBA" id="ARBA00022989"/>
    </source>
</evidence>
<organism evidence="8 10">
    <name type="scientific">Sunxiuqinia elliptica</name>
    <dbReference type="NCBI Taxonomy" id="655355"/>
    <lineage>
        <taxon>Bacteria</taxon>
        <taxon>Pseudomonadati</taxon>
        <taxon>Bacteroidota</taxon>
        <taxon>Bacteroidia</taxon>
        <taxon>Marinilabiliales</taxon>
        <taxon>Prolixibacteraceae</taxon>
        <taxon>Sunxiuqinia</taxon>
    </lineage>
</organism>
<evidence type="ECO:0000313" key="9">
    <source>
        <dbReference type="EMBL" id="TDO04037.1"/>
    </source>
</evidence>
<keyword evidence="3 6" id="KW-0812">Transmembrane</keyword>
<evidence type="ECO:0000259" key="7">
    <source>
        <dbReference type="Pfam" id="PF02706"/>
    </source>
</evidence>
<accession>A0A1I2CYR8</accession>
<dbReference type="EMBL" id="FONW01000001">
    <property type="protein sequence ID" value="SFE73372.1"/>
    <property type="molecule type" value="Genomic_DNA"/>
</dbReference>
<dbReference type="RefSeq" id="WP_093918572.1">
    <property type="nucleotide sequence ID" value="NZ_FONW01000001.1"/>
</dbReference>
<dbReference type="Proteomes" id="UP000294848">
    <property type="component" value="Unassembled WGS sequence"/>
</dbReference>
<comment type="subcellular location">
    <subcellularLocation>
        <location evidence="1">Cell membrane</location>
        <topology evidence="1">Multi-pass membrane protein</topology>
    </subcellularLocation>
</comment>
<dbReference type="Pfam" id="PF02706">
    <property type="entry name" value="Wzz"/>
    <property type="match status" value="1"/>
</dbReference>
<name>A0A1I2CYR8_9BACT</name>
<dbReference type="AlphaFoldDB" id="A0A1I2CYR8"/>
<evidence type="ECO:0000256" key="1">
    <source>
        <dbReference type="ARBA" id="ARBA00004651"/>
    </source>
</evidence>
<feature type="transmembrane region" description="Helical" evidence="6">
    <location>
        <begin position="21"/>
        <end position="41"/>
    </location>
</feature>
<evidence type="ECO:0000256" key="6">
    <source>
        <dbReference type="SAM" id="Phobius"/>
    </source>
</evidence>
<keyword evidence="5 6" id="KW-0472">Membrane</keyword>
<reference evidence="8 10" key="1">
    <citation type="submission" date="2016-10" db="EMBL/GenBank/DDBJ databases">
        <authorList>
            <person name="de Groot N.N."/>
        </authorList>
    </citation>
    <scope>NUCLEOTIDE SEQUENCE [LARGE SCALE GENOMIC DNA]</scope>
    <source>
        <strain evidence="8 10">CGMCC 1.9156</strain>
    </source>
</reference>
<proteinExistence type="predicted"/>
<feature type="domain" description="Polysaccharide chain length determinant N-terminal" evidence="7">
    <location>
        <begin position="8"/>
        <end position="87"/>
    </location>
</feature>
<dbReference type="GO" id="GO:0005886">
    <property type="term" value="C:plasma membrane"/>
    <property type="evidence" value="ECO:0007669"/>
    <property type="project" value="UniProtKB-SubCell"/>
</dbReference>
<dbReference type="PANTHER" id="PTHR32309:SF13">
    <property type="entry name" value="FERRIC ENTEROBACTIN TRANSPORT PROTEIN FEPE"/>
    <property type="match status" value="1"/>
</dbReference>
<protein>
    <submittedName>
        <fullName evidence="8">Chain length determinant protein</fullName>
    </submittedName>
    <submittedName>
        <fullName evidence="9">Subunit length determinant protein</fullName>
    </submittedName>
</protein>
<dbReference type="InterPro" id="IPR003856">
    <property type="entry name" value="LPS_length_determ_N"/>
</dbReference>
<dbReference type="GO" id="GO:0004713">
    <property type="term" value="F:protein tyrosine kinase activity"/>
    <property type="evidence" value="ECO:0007669"/>
    <property type="project" value="TreeGrafter"/>
</dbReference>
<evidence type="ECO:0000313" key="10">
    <source>
        <dbReference type="Proteomes" id="UP000198964"/>
    </source>
</evidence>
<evidence type="ECO:0000256" key="2">
    <source>
        <dbReference type="ARBA" id="ARBA00022475"/>
    </source>
</evidence>
<evidence type="ECO:0000256" key="3">
    <source>
        <dbReference type="ARBA" id="ARBA00022692"/>
    </source>
</evidence>
<keyword evidence="10" id="KW-1185">Reference proteome</keyword>
<reference evidence="9 11" key="2">
    <citation type="submission" date="2019-03" db="EMBL/GenBank/DDBJ databases">
        <title>Freshwater and sediment microbial communities from various areas in North America, analyzing microbe dynamics in response to fracking.</title>
        <authorList>
            <person name="Lamendella R."/>
        </authorList>
    </citation>
    <scope>NUCLEOTIDE SEQUENCE [LARGE SCALE GENOMIC DNA]</scope>
    <source>
        <strain evidence="9 11">114D</strain>
    </source>
</reference>